<dbReference type="Pfam" id="PF06429">
    <property type="entry name" value="Flg_bbr_C"/>
    <property type="match status" value="1"/>
</dbReference>
<evidence type="ECO:0000256" key="2">
    <source>
        <dbReference type="RuleBase" id="RU362116"/>
    </source>
</evidence>
<dbReference type="PANTHER" id="PTHR30435">
    <property type="entry name" value="FLAGELLAR PROTEIN"/>
    <property type="match status" value="1"/>
</dbReference>
<dbReference type="InterPro" id="IPR053967">
    <property type="entry name" value="LlgE_F_G-like_D1"/>
</dbReference>
<evidence type="ECO:0000313" key="5">
    <source>
        <dbReference type="EMBL" id="PPV14703.1"/>
    </source>
</evidence>
<dbReference type="RefSeq" id="WP_043663175.1">
    <property type="nucleotide sequence ID" value="NZ_JSEG01000006.1"/>
</dbReference>
<evidence type="ECO:0000256" key="1">
    <source>
        <dbReference type="ARBA" id="ARBA00009677"/>
    </source>
</evidence>
<comment type="caution">
    <text evidence="5">The sequence shown here is derived from an EMBL/GenBank/DDBJ whole genome shotgun (WGS) entry which is preliminary data.</text>
</comment>
<protein>
    <submittedName>
        <fullName evidence="5">Flagellar biosynthesis protein FlgG</fullName>
    </submittedName>
</protein>
<comment type="similarity">
    <text evidence="1 2">Belongs to the flagella basal body rod proteins family.</text>
</comment>
<dbReference type="InterPro" id="IPR037925">
    <property type="entry name" value="FlgE/F/G-like"/>
</dbReference>
<dbReference type="SUPFAM" id="SSF117143">
    <property type="entry name" value="Flagellar hook protein flgE"/>
    <property type="match status" value="1"/>
</dbReference>
<evidence type="ECO:0000259" key="4">
    <source>
        <dbReference type="Pfam" id="PF22692"/>
    </source>
</evidence>
<keyword evidence="5" id="KW-0966">Cell projection</keyword>
<dbReference type="Pfam" id="PF22692">
    <property type="entry name" value="LlgE_F_G_D1"/>
    <property type="match status" value="1"/>
</dbReference>
<proteinExistence type="inferred from homology"/>
<dbReference type="Proteomes" id="UP000238081">
    <property type="component" value="Unassembled WGS sequence"/>
</dbReference>
<dbReference type="EMBL" id="LRDH01000107">
    <property type="protein sequence ID" value="PPV14703.1"/>
    <property type="molecule type" value="Genomic_DNA"/>
</dbReference>
<sequence length="255" mass="27342">MFNVFATGKSGMTAYQEKMDYLSNDLVNSTTTGYKGTDIGFKDLMTESLDRKGNPIVNKNAVNGTGVRIGTNYANNKQGNLLNTGLKTDFAIDGKGYFALQDPDGTISYTRDGNFKIDSNGSLVTASGVKVYVQYEPGFSEGDPAFDSDNIAIDGQGGISMNIDGNVALVGSIPVFTAVGDKGFVPKGNNMFVPSDDAQITLSDDYDIRQGFLEASNVDAAEVFSDVILTQRAFQLSSKAITTADDIWSMINSMR</sequence>
<dbReference type="InterPro" id="IPR020013">
    <property type="entry name" value="Flagellar_FlgE/F/G"/>
</dbReference>
<dbReference type="GO" id="GO:0009425">
    <property type="term" value="C:bacterial-type flagellum basal body"/>
    <property type="evidence" value="ECO:0007669"/>
    <property type="project" value="UniProtKB-SubCell"/>
</dbReference>
<dbReference type="AlphaFoldDB" id="A0A0A6PYL4"/>
<dbReference type="PANTHER" id="PTHR30435:SF19">
    <property type="entry name" value="FLAGELLAR BASAL-BODY ROD PROTEIN FLGG"/>
    <property type="match status" value="1"/>
</dbReference>
<dbReference type="GO" id="GO:0071978">
    <property type="term" value="P:bacterial-type flagellum-dependent swarming motility"/>
    <property type="evidence" value="ECO:0007669"/>
    <property type="project" value="TreeGrafter"/>
</dbReference>
<accession>A0A0A6PYL4</accession>
<organism evidence="5 6">
    <name type="scientific">Clostridium butyricum</name>
    <dbReference type="NCBI Taxonomy" id="1492"/>
    <lineage>
        <taxon>Bacteria</taxon>
        <taxon>Bacillati</taxon>
        <taxon>Bacillota</taxon>
        <taxon>Clostridia</taxon>
        <taxon>Eubacteriales</taxon>
        <taxon>Clostridiaceae</taxon>
        <taxon>Clostridium</taxon>
    </lineage>
</organism>
<keyword evidence="2" id="KW-0975">Bacterial flagellum</keyword>
<gene>
    <name evidence="5" type="primary">flgG</name>
    <name evidence="5" type="ORF">AWN73_03040</name>
</gene>
<name>A0A0A6PYL4_CLOBU</name>
<dbReference type="InterPro" id="IPR010930">
    <property type="entry name" value="Flg_bb/hook_C_dom"/>
</dbReference>
<evidence type="ECO:0000259" key="3">
    <source>
        <dbReference type="Pfam" id="PF06429"/>
    </source>
</evidence>
<keyword evidence="5" id="KW-0282">Flagellum</keyword>
<keyword evidence="5" id="KW-0969">Cilium</keyword>
<feature type="domain" description="Flagellar hook protein FlgE/F/G-like D1" evidence="4">
    <location>
        <begin position="91"/>
        <end position="159"/>
    </location>
</feature>
<comment type="subcellular location">
    <subcellularLocation>
        <location evidence="2">Bacterial flagellum basal body</location>
    </subcellularLocation>
</comment>
<evidence type="ECO:0000313" key="6">
    <source>
        <dbReference type="Proteomes" id="UP000238081"/>
    </source>
</evidence>
<dbReference type="NCBIfam" id="TIGR03506">
    <property type="entry name" value="FlgEFG_subfam"/>
    <property type="match status" value="1"/>
</dbReference>
<feature type="domain" description="Flagellar basal-body/hook protein C-terminal" evidence="3">
    <location>
        <begin position="209"/>
        <end position="254"/>
    </location>
</feature>
<reference evidence="5 6" key="1">
    <citation type="submission" date="2016-01" db="EMBL/GenBank/DDBJ databases">
        <title>Characterization of the Clostridium difficile lineages that are prevalent in Hong Kong and China.</title>
        <authorList>
            <person name="Kwok J.S.-L."/>
            <person name="Lam W.-Y."/>
            <person name="Ip M."/>
            <person name="Chan T.-F."/>
            <person name="Hawkey P.M."/>
            <person name="Tsui S.K.-W."/>
        </authorList>
    </citation>
    <scope>NUCLEOTIDE SEQUENCE [LARGE SCALE GENOMIC DNA]</scope>
    <source>
        <strain evidence="5 6">300064</strain>
    </source>
</reference>